<dbReference type="Pfam" id="PF00348">
    <property type="entry name" value="polyprenyl_synt"/>
    <property type="match status" value="1"/>
</dbReference>
<dbReference type="EMBL" id="CP033459">
    <property type="protein sequence ID" value="QFQ13116.1"/>
    <property type="molecule type" value="Genomic_DNA"/>
</dbReference>
<dbReference type="GO" id="GO:0008299">
    <property type="term" value="P:isoprenoid biosynthetic process"/>
    <property type="evidence" value="ECO:0007669"/>
    <property type="project" value="InterPro"/>
</dbReference>
<dbReference type="GO" id="GO:0004659">
    <property type="term" value="F:prenyltransferase activity"/>
    <property type="evidence" value="ECO:0007669"/>
    <property type="project" value="InterPro"/>
</dbReference>
<evidence type="ECO:0000256" key="5">
    <source>
        <dbReference type="ARBA" id="ARBA00022842"/>
    </source>
</evidence>
<evidence type="ECO:0000256" key="2">
    <source>
        <dbReference type="ARBA" id="ARBA00006706"/>
    </source>
</evidence>
<evidence type="ECO:0000256" key="6">
    <source>
        <dbReference type="RuleBase" id="RU004466"/>
    </source>
</evidence>
<keyword evidence="4" id="KW-0479">Metal-binding</keyword>
<dbReference type="OrthoDB" id="9805316at2"/>
<dbReference type="SUPFAM" id="SSF48576">
    <property type="entry name" value="Terpenoid synthases"/>
    <property type="match status" value="1"/>
</dbReference>
<keyword evidence="8" id="KW-1185">Reference proteome</keyword>
<organism evidence="7 8">
    <name type="scientific">Pseudoprevotella muciniphila</name>
    <dbReference type="NCBI Taxonomy" id="2133944"/>
    <lineage>
        <taxon>Bacteria</taxon>
        <taxon>Pseudomonadati</taxon>
        <taxon>Bacteroidota</taxon>
        <taxon>Bacteroidia</taxon>
        <taxon>Bacteroidales</taxon>
        <taxon>Prevotellaceae</taxon>
        <taxon>Pseudoprevotella</taxon>
    </lineage>
</organism>
<comment type="cofactor">
    <cofactor evidence="1">
        <name>Mg(2+)</name>
        <dbReference type="ChEBI" id="CHEBI:18420"/>
    </cofactor>
</comment>
<dbReference type="PANTHER" id="PTHR12001:SF85">
    <property type="entry name" value="SHORT CHAIN ISOPRENYL DIPHOSPHATE SYNTHASE"/>
    <property type="match status" value="1"/>
</dbReference>
<gene>
    <name evidence="7" type="ORF">C7Y71_008875</name>
</gene>
<accession>A0A5P8E837</accession>
<dbReference type="InterPro" id="IPR000092">
    <property type="entry name" value="Polyprenyl_synt"/>
</dbReference>
<dbReference type="SFLD" id="SFLDG01017">
    <property type="entry name" value="Polyprenyl_Transferase_Like"/>
    <property type="match status" value="1"/>
</dbReference>
<dbReference type="KEGG" id="alq:C7Y71_008875"/>
<dbReference type="PANTHER" id="PTHR12001">
    <property type="entry name" value="GERANYLGERANYL PYROPHOSPHATE SYNTHASE"/>
    <property type="match status" value="1"/>
</dbReference>
<dbReference type="InterPro" id="IPR033749">
    <property type="entry name" value="Polyprenyl_synt_CS"/>
</dbReference>
<keyword evidence="5" id="KW-0460">Magnesium</keyword>
<proteinExistence type="inferred from homology"/>
<dbReference type="PROSITE" id="PS00444">
    <property type="entry name" value="POLYPRENYL_SYNTHASE_2"/>
    <property type="match status" value="1"/>
</dbReference>
<keyword evidence="3 6" id="KW-0808">Transferase</keyword>
<name>A0A5P8E837_9BACT</name>
<evidence type="ECO:0000256" key="1">
    <source>
        <dbReference type="ARBA" id="ARBA00001946"/>
    </source>
</evidence>
<dbReference type="Proteomes" id="UP000249375">
    <property type="component" value="Chromosome"/>
</dbReference>
<dbReference type="CDD" id="cd00685">
    <property type="entry name" value="Trans_IPPS_HT"/>
    <property type="match status" value="1"/>
</dbReference>
<dbReference type="GO" id="GO:0046872">
    <property type="term" value="F:metal ion binding"/>
    <property type="evidence" value="ECO:0007669"/>
    <property type="project" value="UniProtKB-KW"/>
</dbReference>
<dbReference type="AlphaFoldDB" id="A0A5P8E837"/>
<reference evidence="7 8" key="1">
    <citation type="submission" date="2018-11" db="EMBL/GenBank/DDBJ databases">
        <authorList>
            <person name="Na S.W."/>
            <person name="Baik M."/>
        </authorList>
    </citation>
    <scope>NUCLEOTIDE SEQUENCE [LARGE SCALE GENOMIC DNA]</scope>
    <source>
        <strain evidence="7 8">E39</strain>
    </source>
</reference>
<evidence type="ECO:0000256" key="4">
    <source>
        <dbReference type="ARBA" id="ARBA00022723"/>
    </source>
</evidence>
<dbReference type="SFLD" id="SFLDS00005">
    <property type="entry name" value="Isoprenoid_Synthase_Type_I"/>
    <property type="match status" value="1"/>
</dbReference>
<comment type="similarity">
    <text evidence="2 6">Belongs to the FPP/GGPP synthase family.</text>
</comment>
<sequence length="318" mass="36065">MISKINAALDALKYPKQPRGLYEPIKYALEEGGKRVRPRLLLLAYSLYSDDIERAMPAAIGIETYHNFTLLHDDVMDNAEMRRGRPTVHVKWDQNTAILSGDVMLMLALRYVSECRCKRWAELRDVFIQSCIEVGEGQQYDMNFEKRDEVAVDEYLEMIRLKTSVLVACAAKMGAIAANAPEEDCELIYAFAERIGIAFQLQDDYLDVYGDPAVFGKKIGGDILCGKKTYLLISALNRGDEGQRMQLLSLINDKNIGSEDKIKAVTDIYNAIGIPEICKNAIEAYYDDARNLYETLPLPENKKAPLWAWASELMERKK</sequence>
<evidence type="ECO:0000256" key="3">
    <source>
        <dbReference type="ARBA" id="ARBA00022679"/>
    </source>
</evidence>
<dbReference type="Gene3D" id="1.10.600.10">
    <property type="entry name" value="Farnesyl Diphosphate Synthase"/>
    <property type="match status" value="1"/>
</dbReference>
<dbReference type="InterPro" id="IPR008949">
    <property type="entry name" value="Isoprenoid_synthase_dom_sf"/>
</dbReference>
<evidence type="ECO:0000313" key="7">
    <source>
        <dbReference type="EMBL" id="QFQ13116.1"/>
    </source>
</evidence>
<evidence type="ECO:0000313" key="8">
    <source>
        <dbReference type="Proteomes" id="UP000249375"/>
    </source>
</evidence>
<dbReference type="RefSeq" id="WP_111898207.1">
    <property type="nucleotide sequence ID" value="NZ_CP033459.1"/>
</dbReference>
<protein>
    <submittedName>
        <fullName evidence="7">Polyprenyl synthetase family protein</fullName>
    </submittedName>
</protein>
<dbReference type="PROSITE" id="PS00723">
    <property type="entry name" value="POLYPRENYL_SYNTHASE_1"/>
    <property type="match status" value="1"/>
</dbReference>